<evidence type="ECO:0008006" key="10">
    <source>
        <dbReference type="Google" id="ProtNLM"/>
    </source>
</evidence>
<evidence type="ECO:0000313" key="8">
    <source>
        <dbReference type="EMBL" id="EON77968.1"/>
    </source>
</evidence>
<evidence type="ECO:0000256" key="5">
    <source>
        <dbReference type="ARBA" id="ARBA00023237"/>
    </source>
</evidence>
<sequence length="570" mass="64868">MKKNVNQVYIIAVALLFIASCSEDVLDVKNLSVYNPEDVWNDPTLSNAYLVDLYASTFTGWPLNDGNNADESVGILGQGFIQTTNGSFKHWPFTNIRKVNVLLNEIDGGNLPESSKRTIKAQAHFMRAFHYFKTVVFHGGVPIIKVPQLLTDDLMVPRNSTLECFEFILEDLDIAISGLPDRFTGGDFGRVDKGAAMAFKGRVLLYMASPQFNPSNPYNNAFWQTAYEANRAALTFLEAQGYGLMPNYSDIWMESANKEVVLATVYRNPVKVNGRQEHCVRPISQSRNCTGGDQPIWKLVTSFPMKDGAKPGESNNYTYDVQRFWENRDPRFYEIVVYNGSLYELGGAKGRRQYTDIQLGGIDDGFGPGSNFGRSGFYTKKGIQIDLPIEQAELNDVDWVEIRFAEVLFNLAESANETGRSNEAFQILKQIRERAGIDPGTDANFGLKSEMTRDEMRKAIYDEKFIEFAFEGKRFWDLRRARLLHTQIDGMRKFGLQAKLKEGLNPISGREFMPEDFDYEVTELFNTGQTEMYTPDTYYFFPIHRDEIERNPNLLQNKGWDEGTFDPTIN</sequence>
<dbReference type="Proteomes" id="UP000013909">
    <property type="component" value="Unassembled WGS sequence"/>
</dbReference>
<reference evidence="8 9" key="1">
    <citation type="submission" date="2013-02" db="EMBL/GenBank/DDBJ databases">
        <title>A novel strain isolated from Lonar lake, Maharashtra, India.</title>
        <authorList>
            <person name="Singh A."/>
        </authorList>
    </citation>
    <scope>NUCLEOTIDE SEQUENCE [LARGE SCALE GENOMIC DNA]</scope>
    <source>
        <strain evidence="8 9">AK24</strain>
    </source>
</reference>
<dbReference type="CDD" id="cd08977">
    <property type="entry name" value="SusD"/>
    <property type="match status" value="1"/>
</dbReference>
<dbReference type="PROSITE" id="PS51257">
    <property type="entry name" value="PROKAR_LIPOPROTEIN"/>
    <property type="match status" value="1"/>
</dbReference>
<feature type="domain" description="SusD-like N-terminal" evidence="7">
    <location>
        <begin position="91"/>
        <end position="205"/>
    </location>
</feature>
<evidence type="ECO:0000313" key="9">
    <source>
        <dbReference type="Proteomes" id="UP000013909"/>
    </source>
</evidence>
<gene>
    <name evidence="8" type="ORF">ADIS_1507</name>
</gene>
<dbReference type="OrthoDB" id="5694214at2"/>
<keyword evidence="3" id="KW-0732">Signal</keyword>
<comment type="subcellular location">
    <subcellularLocation>
        <location evidence="1">Cell outer membrane</location>
    </subcellularLocation>
</comment>
<keyword evidence="4" id="KW-0472">Membrane</keyword>
<dbReference type="Pfam" id="PF07980">
    <property type="entry name" value="SusD_RagB"/>
    <property type="match status" value="1"/>
</dbReference>
<accession>R7ZVB1</accession>
<dbReference type="EMBL" id="AQHR01000044">
    <property type="protein sequence ID" value="EON77968.1"/>
    <property type="molecule type" value="Genomic_DNA"/>
</dbReference>
<dbReference type="Pfam" id="PF14322">
    <property type="entry name" value="SusD-like_3"/>
    <property type="match status" value="1"/>
</dbReference>
<comment type="caution">
    <text evidence="8">The sequence shown here is derived from an EMBL/GenBank/DDBJ whole genome shotgun (WGS) entry which is preliminary data.</text>
</comment>
<dbReference type="RefSeq" id="WP_010853650.1">
    <property type="nucleotide sequence ID" value="NZ_AQHR01000044.1"/>
</dbReference>
<feature type="domain" description="RagB/SusD" evidence="6">
    <location>
        <begin position="278"/>
        <end position="560"/>
    </location>
</feature>
<evidence type="ECO:0000256" key="2">
    <source>
        <dbReference type="ARBA" id="ARBA00006275"/>
    </source>
</evidence>
<evidence type="ECO:0000256" key="3">
    <source>
        <dbReference type="ARBA" id="ARBA00022729"/>
    </source>
</evidence>
<dbReference type="STRING" id="1232681.ADIS_1507"/>
<evidence type="ECO:0000256" key="1">
    <source>
        <dbReference type="ARBA" id="ARBA00004442"/>
    </source>
</evidence>
<keyword evidence="9" id="KW-1185">Reference proteome</keyword>
<dbReference type="AlphaFoldDB" id="R7ZVB1"/>
<dbReference type="InterPro" id="IPR012944">
    <property type="entry name" value="SusD_RagB_dom"/>
</dbReference>
<dbReference type="InterPro" id="IPR033985">
    <property type="entry name" value="SusD-like_N"/>
</dbReference>
<dbReference type="Gene3D" id="1.25.40.390">
    <property type="match status" value="1"/>
</dbReference>
<dbReference type="SUPFAM" id="SSF48452">
    <property type="entry name" value="TPR-like"/>
    <property type="match status" value="1"/>
</dbReference>
<keyword evidence="5" id="KW-0998">Cell outer membrane</keyword>
<evidence type="ECO:0000259" key="7">
    <source>
        <dbReference type="Pfam" id="PF14322"/>
    </source>
</evidence>
<name>R7ZVB1_9BACT</name>
<protein>
    <recommendedName>
        <fullName evidence="10">RagB/SusD family nutrient uptake outer membrane protein</fullName>
    </recommendedName>
</protein>
<evidence type="ECO:0000256" key="4">
    <source>
        <dbReference type="ARBA" id="ARBA00023136"/>
    </source>
</evidence>
<organism evidence="8 9">
    <name type="scientific">Lunatimonas lonarensis</name>
    <dbReference type="NCBI Taxonomy" id="1232681"/>
    <lineage>
        <taxon>Bacteria</taxon>
        <taxon>Pseudomonadati</taxon>
        <taxon>Bacteroidota</taxon>
        <taxon>Cytophagia</taxon>
        <taxon>Cytophagales</taxon>
        <taxon>Cyclobacteriaceae</taxon>
    </lineage>
</organism>
<dbReference type="GO" id="GO:0009279">
    <property type="term" value="C:cell outer membrane"/>
    <property type="evidence" value="ECO:0007669"/>
    <property type="project" value="UniProtKB-SubCell"/>
</dbReference>
<comment type="similarity">
    <text evidence="2">Belongs to the SusD family.</text>
</comment>
<dbReference type="PATRIC" id="fig|1288963.3.peg.1500"/>
<proteinExistence type="inferred from homology"/>
<dbReference type="InterPro" id="IPR011990">
    <property type="entry name" value="TPR-like_helical_dom_sf"/>
</dbReference>
<evidence type="ECO:0000259" key="6">
    <source>
        <dbReference type="Pfam" id="PF07980"/>
    </source>
</evidence>